<dbReference type="PROSITE" id="PS50011">
    <property type="entry name" value="PROTEIN_KINASE_DOM"/>
    <property type="match status" value="1"/>
</dbReference>
<dbReference type="Pfam" id="PF07714">
    <property type="entry name" value="PK_Tyr_Ser-Thr"/>
    <property type="match status" value="1"/>
</dbReference>
<evidence type="ECO:0000259" key="7">
    <source>
        <dbReference type="PROSITE" id="PS50011"/>
    </source>
</evidence>
<evidence type="ECO:0000256" key="6">
    <source>
        <dbReference type="SAM" id="Phobius"/>
    </source>
</evidence>
<dbReference type="InterPro" id="IPR008271">
    <property type="entry name" value="Ser/Thr_kinase_AS"/>
</dbReference>
<dbReference type="PANTHER" id="PTHR27002">
    <property type="entry name" value="RECEPTOR-LIKE SERINE/THREONINE-PROTEIN KINASE SD1-8"/>
    <property type="match status" value="1"/>
</dbReference>
<keyword evidence="4" id="KW-0418">Kinase</keyword>
<dbReference type="InterPro" id="IPR001245">
    <property type="entry name" value="Ser-Thr/Tyr_kinase_cat_dom"/>
</dbReference>
<dbReference type="FunFam" id="3.30.200.20:FF:000951">
    <property type="entry name" value="Uncharacterized protein"/>
    <property type="match status" value="1"/>
</dbReference>
<gene>
    <name evidence="9" type="ORF">I3842_16G115400</name>
</gene>
<evidence type="ECO:0000256" key="2">
    <source>
        <dbReference type="ARBA" id="ARBA00022679"/>
    </source>
</evidence>
<feature type="domain" description="Protein kinase" evidence="7">
    <location>
        <begin position="495"/>
        <end position="773"/>
    </location>
</feature>
<dbReference type="GO" id="GO:0008061">
    <property type="term" value="F:chitin binding"/>
    <property type="evidence" value="ECO:0007669"/>
    <property type="project" value="InterPro"/>
</dbReference>
<protein>
    <submittedName>
        <fullName evidence="9">Uncharacterized protein</fullName>
    </submittedName>
</protein>
<evidence type="ECO:0000256" key="5">
    <source>
        <dbReference type="ARBA" id="ARBA00022840"/>
    </source>
</evidence>
<proteinExistence type="predicted"/>
<dbReference type="PROSITE" id="PS00108">
    <property type="entry name" value="PROTEIN_KINASE_ST"/>
    <property type="match status" value="1"/>
</dbReference>
<evidence type="ECO:0000256" key="4">
    <source>
        <dbReference type="ARBA" id="ARBA00022777"/>
    </source>
</evidence>
<dbReference type="GO" id="GO:0004674">
    <property type="term" value="F:protein serine/threonine kinase activity"/>
    <property type="evidence" value="ECO:0007669"/>
    <property type="project" value="UniProtKB-KW"/>
</dbReference>
<dbReference type="InterPro" id="IPR001223">
    <property type="entry name" value="Glyco_hydro18_cat"/>
</dbReference>
<dbReference type="GO" id="GO:0005524">
    <property type="term" value="F:ATP binding"/>
    <property type="evidence" value="ECO:0007669"/>
    <property type="project" value="UniProtKB-KW"/>
</dbReference>
<keyword evidence="2" id="KW-0808">Transferase</keyword>
<dbReference type="InterPro" id="IPR011583">
    <property type="entry name" value="Chitinase_II/V-like_cat"/>
</dbReference>
<evidence type="ECO:0000313" key="10">
    <source>
        <dbReference type="Proteomes" id="UP000811246"/>
    </source>
</evidence>
<organism evidence="9 10">
    <name type="scientific">Carya illinoinensis</name>
    <name type="common">Pecan</name>
    <dbReference type="NCBI Taxonomy" id="32201"/>
    <lineage>
        <taxon>Eukaryota</taxon>
        <taxon>Viridiplantae</taxon>
        <taxon>Streptophyta</taxon>
        <taxon>Embryophyta</taxon>
        <taxon>Tracheophyta</taxon>
        <taxon>Spermatophyta</taxon>
        <taxon>Magnoliopsida</taxon>
        <taxon>eudicotyledons</taxon>
        <taxon>Gunneridae</taxon>
        <taxon>Pentapetalae</taxon>
        <taxon>rosids</taxon>
        <taxon>fabids</taxon>
        <taxon>Fagales</taxon>
        <taxon>Juglandaceae</taxon>
        <taxon>Carya</taxon>
    </lineage>
</organism>
<feature type="transmembrane region" description="Helical" evidence="6">
    <location>
        <begin position="37"/>
        <end position="55"/>
    </location>
</feature>
<dbReference type="PROSITE" id="PS51910">
    <property type="entry name" value="GH18_2"/>
    <property type="match status" value="1"/>
</dbReference>
<dbReference type="Pfam" id="PF00704">
    <property type="entry name" value="Glyco_hydro_18"/>
    <property type="match status" value="1"/>
</dbReference>
<evidence type="ECO:0000313" key="9">
    <source>
        <dbReference type="EMBL" id="KAG6673504.1"/>
    </source>
</evidence>
<feature type="domain" description="GH18" evidence="8">
    <location>
        <begin position="65"/>
        <end position="409"/>
    </location>
</feature>
<keyword evidence="1" id="KW-0723">Serine/threonine-protein kinase</keyword>
<evidence type="ECO:0000256" key="3">
    <source>
        <dbReference type="ARBA" id="ARBA00022741"/>
    </source>
</evidence>
<sequence length="813" mass="91419">MHYFSSAEFCWNISVFECWISLPAFVVDKHSSMSSKLATLFLFTLFRFTLFYLPLKCHCSTPQSRVRAGYYYSASETVSSDINSKLFTHLICAFAYINSSTYHLSINSSTEQQFSTFNGTVKSKNPSVTTILSIWVGREQMLIFFSMINQSYYRNSFVQSSIETARLYGFQGLDLCGVLPTGSSSDMANFGTLLDEWRVAVNSEAKNSSNPELLLVMAGNRLPALGSVIYPIDSMRKNLDWVHVTAYDYYLPGRDRVTYFHAALYGTSNMANTDNGINEWKRRGFSPSKLVLGLPFHGYAWTLLSPQKNPIGAASGGPAVTKDGSMGHKYVKWFIRNYPHESVSGYNATSVVNYCTFGLTWINYDDVEAIRAKVSYAKQKGLHGYNVFQVLNDDNWVLSRAAAEELDDENQNRKGRLLVTVLVSSSATIVLLLGSVWVMCYLRKRKVKSTGTVLKPRKGQKAKLHGIATAGNLNTNVPDLQVYSYADIEMATNKFSFENKLGEGGYGPVYKGVLANKQEIAVKKLSKASTQGFEEFKNEVTLTAKLQHVNLVRVLGFCIERDEQMLIYEYMPNKSLDFYLFDSARRFLLDWKMSVHIIEGITQGLLYLQEYSRFTIIHRDLKASNILLDNEMKPKISDFGMAKIFSKDEHEANTGRIVGTYGYVSPEYVKKGLYSTKSDVYSFGVLILQIISGKKNACFYGPNENLNLLEYAYDLWKSGKGKEFMDPSLDDTVSSCKLIRCLQIGLLCVQENATDRPSILEVSSMLKSESATLTIPKIPDFSTKRNGDEGTKSQIQLENCSINDTTLSQMVGR</sequence>
<keyword evidence="3" id="KW-0547">Nucleotide-binding</keyword>
<dbReference type="SMART" id="SM00636">
    <property type="entry name" value="Glyco_18"/>
    <property type="match status" value="1"/>
</dbReference>
<dbReference type="PANTHER" id="PTHR27002:SF1038">
    <property type="entry name" value="G-TYPE LECTIN S-RECEPTOR-LIKE SERINE_THREONINE-PROTEIN KINASE CES101"/>
    <property type="match status" value="1"/>
</dbReference>
<evidence type="ECO:0000256" key="1">
    <source>
        <dbReference type="ARBA" id="ARBA00022527"/>
    </source>
</evidence>
<dbReference type="CDD" id="cd14066">
    <property type="entry name" value="STKc_IRAK"/>
    <property type="match status" value="1"/>
</dbReference>
<dbReference type="InterPro" id="IPR000719">
    <property type="entry name" value="Prot_kinase_dom"/>
</dbReference>
<name>A0A922A273_CARIL</name>
<dbReference type="EMBL" id="CM031840">
    <property type="protein sequence ID" value="KAG6673504.1"/>
    <property type="molecule type" value="Genomic_DNA"/>
</dbReference>
<evidence type="ECO:0000259" key="8">
    <source>
        <dbReference type="PROSITE" id="PS51910"/>
    </source>
</evidence>
<reference evidence="9" key="1">
    <citation type="submission" date="2021-01" db="EMBL/GenBank/DDBJ databases">
        <authorList>
            <person name="Lovell J.T."/>
            <person name="Bentley N."/>
            <person name="Bhattarai G."/>
            <person name="Jenkins J.W."/>
            <person name="Sreedasyam A."/>
            <person name="Alarcon Y."/>
            <person name="Bock C."/>
            <person name="Boston L."/>
            <person name="Carlson J."/>
            <person name="Cervantes K."/>
            <person name="Clermont K."/>
            <person name="Krom N."/>
            <person name="Kubenka K."/>
            <person name="Mamidi S."/>
            <person name="Mattison C."/>
            <person name="Monteros M."/>
            <person name="Pisani C."/>
            <person name="Plott C."/>
            <person name="Rajasekar S."/>
            <person name="Rhein H.S."/>
            <person name="Rohla C."/>
            <person name="Song M."/>
            <person name="Hilaire R.S."/>
            <person name="Shu S."/>
            <person name="Wells L."/>
            <person name="Wang X."/>
            <person name="Webber J."/>
            <person name="Heerema R.J."/>
            <person name="Klein P."/>
            <person name="Conner P."/>
            <person name="Grauke L."/>
            <person name="Grimwood J."/>
            <person name="Schmutz J."/>
            <person name="Randall J.J."/>
        </authorList>
    </citation>
    <scope>NUCLEOTIDE SEQUENCE</scope>
    <source>
        <tissue evidence="9">Leaf</tissue>
    </source>
</reference>
<keyword evidence="6" id="KW-1133">Transmembrane helix</keyword>
<dbReference type="CDD" id="cd02879">
    <property type="entry name" value="GH18_plant_chitinase_class_V"/>
    <property type="match status" value="1"/>
</dbReference>
<keyword evidence="5" id="KW-0067">ATP-binding</keyword>
<dbReference type="GO" id="GO:0005975">
    <property type="term" value="P:carbohydrate metabolic process"/>
    <property type="evidence" value="ECO:0007669"/>
    <property type="project" value="InterPro"/>
</dbReference>
<feature type="transmembrane region" description="Helical" evidence="6">
    <location>
        <begin position="417"/>
        <end position="442"/>
    </location>
</feature>
<dbReference type="Proteomes" id="UP000811246">
    <property type="component" value="Chromosome 16"/>
</dbReference>
<keyword evidence="6" id="KW-0812">Transmembrane</keyword>
<accession>A0A922A273</accession>
<dbReference type="SMART" id="SM00220">
    <property type="entry name" value="S_TKc"/>
    <property type="match status" value="1"/>
</dbReference>
<dbReference type="FunFam" id="1.10.510.10:FF:001964">
    <property type="entry name" value="Uncharacterized protein"/>
    <property type="match status" value="1"/>
</dbReference>
<dbReference type="AlphaFoldDB" id="A0A922A273"/>
<keyword evidence="6" id="KW-0472">Membrane</keyword>
<comment type="caution">
    <text evidence="9">The sequence shown here is derived from an EMBL/GenBank/DDBJ whole genome shotgun (WGS) entry which is preliminary data.</text>
</comment>
<dbReference type="GO" id="GO:0005886">
    <property type="term" value="C:plasma membrane"/>
    <property type="evidence" value="ECO:0007669"/>
    <property type="project" value="TreeGrafter"/>
</dbReference>